<organism evidence="2 3">
    <name type="scientific">Vreelandella sedimenti</name>
    <dbReference type="NCBI Taxonomy" id="2729618"/>
    <lineage>
        <taxon>Bacteria</taxon>
        <taxon>Pseudomonadati</taxon>
        <taxon>Pseudomonadota</taxon>
        <taxon>Gammaproteobacteria</taxon>
        <taxon>Oceanospirillales</taxon>
        <taxon>Halomonadaceae</taxon>
        <taxon>Vreelandella</taxon>
    </lineage>
</organism>
<gene>
    <name evidence="2" type="ORF">HZU72_14915</name>
</gene>
<feature type="transmembrane region" description="Helical" evidence="1">
    <location>
        <begin position="253"/>
        <end position="270"/>
    </location>
</feature>
<keyword evidence="3" id="KW-1185">Reference proteome</keyword>
<keyword evidence="1" id="KW-0472">Membrane</keyword>
<protein>
    <submittedName>
        <fullName evidence="2">Uncharacterized protein</fullName>
    </submittedName>
</protein>
<dbReference type="EMBL" id="JACCGK010000012">
    <property type="protein sequence ID" value="NYT73707.1"/>
    <property type="molecule type" value="Genomic_DNA"/>
</dbReference>
<evidence type="ECO:0000313" key="3">
    <source>
        <dbReference type="Proteomes" id="UP000520876"/>
    </source>
</evidence>
<dbReference type="AlphaFoldDB" id="A0A7Z0N930"/>
<evidence type="ECO:0000256" key="1">
    <source>
        <dbReference type="SAM" id="Phobius"/>
    </source>
</evidence>
<evidence type="ECO:0000313" key="2">
    <source>
        <dbReference type="EMBL" id="NYT73707.1"/>
    </source>
</evidence>
<sequence>MDKEHEMHNLIDWIKFKDTKYIQYGWIWEILLIIFLSIIFTFLIFSMMAKFITGEAKDIGFLVAGVIAGLVSILISFNNKENELNKYRIKWCDDIRGLAHSYIAEVTAAHNSLCLLDQKYESYHSRLLFYYDNFIEHIGFEVLRDIEEKSIKVDLLLERKGDFKAEKIVHELFEFFNDEFLSIVARIYFLGGRLKAGENVENIEADVGEIKECLDNLNDVYLIPFRVEVGVYLNDEWNKVKFGSFWFRVKRSFIISLIIALFVTAVSKIGI</sequence>
<dbReference type="Proteomes" id="UP000520876">
    <property type="component" value="Unassembled WGS sequence"/>
</dbReference>
<feature type="transmembrane region" description="Helical" evidence="1">
    <location>
        <begin position="59"/>
        <end position="78"/>
    </location>
</feature>
<keyword evidence="1" id="KW-0812">Transmembrane</keyword>
<name>A0A7Z0N930_9GAMM</name>
<dbReference type="RefSeq" id="WP_180093427.1">
    <property type="nucleotide sequence ID" value="NZ_JACCGK010000012.1"/>
</dbReference>
<accession>A0A7Z0N930</accession>
<comment type="caution">
    <text evidence="2">The sequence shown here is derived from an EMBL/GenBank/DDBJ whole genome shotgun (WGS) entry which is preliminary data.</text>
</comment>
<keyword evidence="1" id="KW-1133">Transmembrane helix</keyword>
<proteinExistence type="predicted"/>
<reference evidence="2 3" key="1">
    <citation type="submission" date="2020-07" db="EMBL/GenBank/DDBJ databases">
        <title>Halomonas sp. QX-2 draft genome sequence.</title>
        <authorList>
            <person name="Qiu X."/>
        </authorList>
    </citation>
    <scope>NUCLEOTIDE SEQUENCE [LARGE SCALE GENOMIC DNA]</scope>
    <source>
        <strain evidence="2 3">QX-2</strain>
    </source>
</reference>
<feature type="transmembrane region" description="Helical" evidence="1">
    <location>
        <begin position="21"/>
        <end position="47"/>
    </location>
</feature>